<reference evidence="2 3" key="2">
    <citation type="journal article" date="2016" name="Environ. Microbiol. Rep.">
        <title>Metagenomic evidence for the presence of phototrophic Gemmatimonadetes bacteria in diverse environments.</title>
        <authorList>
            <person name="Zeng Y."/>
            <person name="Baumbach J."/>
            <person name="Barbosa E.G."/>
            <person name="Azevedo V."/>
            <person name="Zhang C."/>
            <person name="Koblizek M."/>
        </authorList>
    </citation>
    <scope>NUCLEOTIDE SEQUENCE [LARGE SCALE GENOMIC DNA]</scope>
    <source>
        <strain evidence="2 3">AP64</strain>
    </source>
</reference>
<dbReference type="KEGG" id="gph:GEMMAAP_13395"/>
<accession>A0A143BLP6</accession>
<dbReference type="Proteomes" id="UP000076404">
    <property type="component" value="Chromosome"/>
</dbReference>
<keyword evidence="1" id="KW-0812">Transmembrane</keyword>
<feature type="transmembrane region" description="Helical" evidence="1">
    <location>
        <begin position="178"/>
        <end position="198"/>
    </location>
</feature>
<feature type="transmembrane region" description="Helical" evidence="1">
    <location>
        <begin position="77"/>
        <end position="95"/>
    </location>
</feature>
<dbReference type="OrthoDB" id="9774000at2"/>
<name>A0A143BLP6_9BACT</name>
<feature type="transmembrane region" description="Helical" evidence="1">
    <location>
        <begin position="45"/>
        <end position="65"/>
    </location>
</feature>
<reference evidence="2 3" key="1">
    <citation type="journal article" date="2014" name="Proc. Natl. Acad. Sci. U.S.A.">
        <title>Functional type 2 photosynthetic reaction centers found in the rare bacterial phylum Gemmatimonadetes.</title>
        <authorList>
            <person name="Zeng Y."/>
            <person name="Feng F."/>
            <person name="Medova H."/>
            <person name="Dean J."/>
            <person name="Koblizek M."/>
        </authorList>
    </citation>
    <scope>NUCLEOTIDE SEQUENCE [LARGE SCALE GENOMIC DNA]</scope>
    <source>
        <strain evidence="2 3">AP64</strain>
    </source>
</reference>
<dbReference type="RefSeq" id="WP_026848771.1">
    <property type="nucleotide sequence ID" value="NZ_CP011454.1"/>
</dbReference>
<feature type="transmembrane region" description="Helical" evidence="1">
    <location>
        <begin position="143"/>
        <end position="166"/>
    </location>
</feature>
<evidence type="ECO:0000313" key="2">
    <source>
        <dbReference type="EMBL" id="AMW05533.1"/>
    </source>
</evidence>
<keyword evidence="1" id="KW-1133">Transmembrane helix</keyword>
<evidence type="ECO:0000256" key="1">
    <source>
        <dbReference type="SAM" id="Phobius"/>
    </source>
</evidence>
<gene>
    <name evidence="2" type="ORF">GEMMAAP_13395</name>
</gene>
<evidence type="ECO:0000313" key="3">
    <source>
        <dbReference type="Proteomes" id="UP000076404"/>
    </source>
</evidence>
<keyword evidence="1" id="KW-0472">Membrane</keyword>
<feature type="transmembrane region" description="Helical" evidence="1">
    <location>
        <begin position="102"/>
        <end position="123"/>
    </location>
</feature>
<dbReference type="AlphaFoldDB" id="A0A143BLP6"/>
<dbReference type="EMBL" id="CP011454">
    <property type="protein sequence ID" value="AMW05533.1"/>
    <property type="molecule type" value="Genomic_DNA"/>
</dbReference>
<keyword evidence="3" id="KW-1185">Reference proteome</keyword>
<feature type="transmembrane region" description="Helical" evidence="1">
    <location>
        <begin position="12"/>
        <end position="33"/>
    </location>
</feature>
<sequence>MLHDALRDPLPLVVVGIAAAVLAWDVALAGWIAARREAPRAFTQLAAFCGLLVVPSLVVGIASATEAGARTISGITWIIPVVAIAMALQVLYALLARLVSVLVGIPILLYDLVLVAIAVGDYLVAQTGSAPLALQSVLSARDVIVGITVGRAALVSPLTALVPMIAPAYPARWRLSGAVRAVLVLAATALTTLLVIEWPRGVAAVRSYQVAAGEPMQARPRGDFVIGVRLYPVLDGAPPARAVKADAPLITAFAPDVVLILLDTEGTRGAALDSLARVLEPLRADSVRIAVGLRVEGRPSSFDDTDRLAAIERVLTRVKPDVFFPALADPLPRWFAATPPTVAWWRDMMARAAREVERVRPRTRLGWSASRLDVIDSAVYAWAAQPDAPVEIIGAAIYPSFSGLPAVNARLRALERWHAQSQQRGGGTQPHWLVNVGGLPHAHGDAAQTAAIRRALAWGSRRPWIGAAIIGEPADYDGWLGLRAANGRPRAAIGAIGLAARELREVRAGR</sequence>
<dbReference type="eggNOG" id="ENOG5033RA2">
    <property type="taxonomic scope" value="Bacteria"/>
</dbReference>
<protein>
    <submittedName>
        <fullName evidence="2">Uncharacterized protein</fullName>
    </submittedName>
</protein>
<proteinExistence type="predicted"/>
<organism evidence="2 3">
    <name type="scientific">Gemmatimonas phototrophica</name>
    <dbReference type="NCBI Taxonomy" id="1379270"/>
    <lineage>
        <taxon>Bacteria</taxon>
        <taxon>Pseudomonadati</taxon>
        <taxon>Gemmatimonadota</taxon>
        <taxon>Gemmatimonadia</taxon>
        <taxon>Gemmatimonadales</taxon>
        <taxon>Gemmatimonadaceae</taxon>
        <taxon>Gemmatimonas</taxon>
    </lineage>
</organism>